<dbReference type="RefSeq" id="WP_311682691.1">
    <property type="nucleotide sequence ID" value="NZ_JAVRHM010000005.1"/>
</dbReference>
<dbReference type="EMBL" id="JAVRHM010000005">
    <property type="protein sequence ID" value="MDT0689275.1"/>
    <property type="molecule type" value="Genomic_DNA"/>
</dbReference>
<evidence type="ECO:0000313" key="1">
    <source>
        <dbReference type="EMBL" id="MDT0689275.1"/>
    </source>
</evidence>
<evidence type="ECO:0000313" key="2">
    <source>
        <dbReference type="Proteomes" id="UP001261624"/>
    </source>
</evidence>
<name>A0ABU3E034_9FLAO</name>
<gene>
    <name evidence="1" type="ORF">RM549_05730</name>
</gene>
<comment type="caution">
    <text evidence="1">The sequence shown here is derived from an EMBL/GenBank/DDBJ whole genome shotgun (WGS) entry which is preliminary data.</text>
</comment>
<keyword evidence="2" id="KW-1185">Reference proteome</keyword>
<organism evidence="1 2">
    <name type="scientific">Autumnicola patrickiae</name>
    <dbReference type="NCBI Taxonomy" id="3075591"/>
    <lineage>
        <taxon>Bacteria</taxon>
        <taxon>Pseudomonadati</taxon>
        <taxon>Bacteroidota</taxon>
        <taxon>Flavobacteriia</taxon>
        <taxon>Flavobacteriales</taxon>
        <taxon>Flavobacteriaceae</taxon>
        <taxon>Autumnicola</taxon>
    </lineage>
</organism>
<dbReference type="Proteomes" id="UP001261624">
    <property type="component" value="Unassembled WGS sequence"/>
</dbReference>
<proteinExistence type="predicted"/>
<protein>
    <submittedName>
        <fullName evidence="1">Uncharacterized protein</fullName>
    </submittedName>
</protein>
<reference evidence="1 2" key="1">
    <citation type="submission" date="2023-09" db="EMBL/GenBank/DDBJ databases">
        <authorList>
            <person name="Rey-Velasco X."/>
        </authorList>
    </citation>
    <scope>NUCLEOTIDE SEQUENCE [LARGE SCALE GENOMIC DNA]</scope>
    <source>
        <strain evidence="1 2">F188</strain>
    </source>
</reference>
<accession>A0ABU3E034</accession>
<sequence length="498" mass="56545">MAIIAGSLVLLGVILIILNQVAESKLKNAVDAALAEAGGSYEDINVNLLGGSVEANEVKLKLEEKTVEASAIQLDGIGIIEYLRTGNIEIGEIIINDPRFVVDNGKKDTVTEKSSEKDKKFKENISIENVKLTNAEIRILQKDSTDKLYSKFSNFELQKVKIDSNTIKAAIPFKFEQYKLQNDSLFFQLNDLHTLTAENINAENGHFEVVALKMLPRYNKEEHQQQIPYEKDRYNFSFSSIELKDLSWSIENDTLHLLNPYMEVNEPNMEIYRDKLQPDDPRGKDLYSKTIRELPVKIKFDSIALKDGYIVYEENTRPSRPAGAVDFSNFDATIYNFTNIGMDKPDFPKTEIDVQTLLFENAPLKVHWEFDVSNLADRFQISGNLGSLASTQIDEFLKPAMNVTTSGSIEDMQFNFSGNDDIGSGDLRLSYKDFKVEVLKDDGTEKNSFLSAIANLVIDNTTSEDREFKDVEVERNKKKSFWNFLWLFIRDGAIKTLI</sequence>